<comment type="caution">
    <text evidence="2">The sequence shown here is derived from an EMBL/GenBank/DDBJ whole genome shotgun (WGS) entry which is preliminary data.</text>
</comment>
<name>A0ABS3TJ38_9BACT</name>
<gene>
    <name evidence="2" type="ORF">J4D97_21265</name>
</gene>
<proteinExistence type="predicted"/>
<feature type="coiled-coil region" evidence="1">
    <location>
        <begin position="7"/>
        <end position="58"/>
    </location>
</feature>
<protein>
    <submittedName>
        <fullName evidence="2">Uncharacterized protein</fullName>
    </submittedName>
</protein>
<keyword evidence="1" id="KW-0175">Coiled coil</keyword>
<dbReference type="Proteomes" id="UP000670527">
    <property type="component" value="Unassembled WGS sequence"/>
</dbReference>
<dbReference type="RefSeq" id="WP_208309336.1">
    <property type="nucleotide sequence ID" value="NZ_JAGETX010000027.1"/>
</dbReference>
<sequence>MTNITYLQELRESAQAQAQEHELLLSEQPNNSFFQQAAAQARNRVQEITADLIVLQKNREKEIIEVRLIGRQAVNGSLPLEILSKVSATLAESLHQVSKYALTGLQTAKRGLMDEVKAKLDLRLAKLAPGSTRLFITGQTNPDLFGNSLLADALERSFNILEVDEPTEILDRVSNIGHASVVAIQKFLRSITDSGLEVEMSWDSPQDTMYRWQANTARLVSISSALGQIQELAPKTFEFTGTAISLSLKGVVELKTEERNRIIASYPNSLLGAIQELHVGQLCYGTVVELTVEHTTTGVRKSNFVLTSISPSIL</sequence>
<accession>A0ABS3TJ38</accession>
<evidence type="ECO:0000256" key="1">
    <source>
        <dbReference type="SAM" id="Coils"/>
    </source>
</evidence>
<keyword evidence="3" id="KW-1185">Reference proteome</keyword>
<evidence type="ECO:0000313" key="3">
    <source>
        <dbReference type="Proteomes" id="UP000670527"/>
    </source>
</evidence>
<evidence type="ECO:0000313" key="2">
    <source>
        <dbReference type="EMBL" id="MBO3273193.1"/>
    </source>
</evidence>
<reference evidence="2 3" key="1">
    <citation type="submission" date="2021-03" db="EMBL/GenBank/DDBJ databases">
        <authorList>
            <person name="Kim M.K."/>
        </authorList>
    </citation>
    <scope>NUCLEOTIDE SEQUENCE [LARGE SCALE GENOMIC DNA]</scope>
    <source>
        <strain evidence="2 3">BT507</strain>
    </source>
</reference>
<organism evidence="2 3">
    <name type="scientific">Hymenobacter defluvii</name>
    <dbReference type="NCBI Taxonomy" id="2054411"/>
    <lineage>
        <taxon>Bacteria</taxon>
        <taxon>Pseudomonadati</taxon>
        <taxon>Bacteroidota</taxon>
        <taxon>Cytophagia</taxon>
        <taxon>Cytophagales</taxon>
        <taxon>Hymenobacteraceae</taxon>
        <taxon>Hymenobacter</taxon>
    </lineage>
</organism>
<dbReference type="EMBL" id="JAGETX010000027">
    <property type="protein sequence ID" value="MBO3273193.1"/>
    <property type="molecule type" value="Genomic_DNA"/>
</dbReference>